<reference evidence="3" key="2">
    <citation type="journal article" date="2023" name="IMA Fungus">
        <title>Comparative genomic study of the Penicillium genus elucidates a diverse pangenome and 15 lateral gene transfer events.</title>
        <authorList>
            <person name="Petersen C."/>
            <person name="Sorensen T."/>
            <person name="Nielsen M.R."/>
            <person name="Sondergaard T.E."/>
            <person name="Sorensen J.L."/>
            <person name="Fitzpatrick D.A."/>
            <person name="Frisvad J.C."/>
            <person name="Nielsen K.L."/>
        </authorList>
    </citation>
    <scope>NUCLEOTIDE SEQUENCE</scope>
    <source>
        <strain evidence="3">IBT 21917</strain>
    </source>
</reference>
<keyword evidence="4" id="KW-1185">Reference proteome</keyword>
<protein>
    <submittedName>
        <fullName evidence="3">Uncharacterized protein</fullName>
    </submittedName>
</protein>
<dbReference type="PANTHER" id="PTHR37848">
    <property type="entry name" value="EXPRESSED PROTEIN"/>
    <property type="match status" value="1"/>
</dbReference>
<keyword evidence="2" id="KW-0472">Membrane</keyword>
<dbReference type="Proteomes" id="UP001146351">
    <property type="component" value="Unassembled WGS sequence"/>
</dbReference>
<reference evidence="3" key="1">
    <citation type="submission" date="2022-11" db="EMBL/GenBank/DDBJ databases">
        <authorList>
            <person name="Petersen C."/>
        </authorList>
    </citation>
    <scope>NUCLEOTIDE SEQUENCE</scope>
    <source>
        <strain evidence="3">IBT 21917</strain>
    </source>
</reference>
<keyword evidence="2" id="KW-0812">Transmembrane</keyword>
<feature type="compositionally biased region" description="Polar residues" evidence="1">
    <location>
        <begin position="1"/>
        <end position="12"/>
    </location>
</feature>
<dbReference type="OrthoDB" id="203796at2759"/>
<sequence>MGRLAQSPSQLTLDDLPPPYSDEPDYTPPPPPSLHLSDSAYLIAGATNVRHDDRRPITLSPLLSRDSDELHHAISLQMKLPPRPLLKICGSHSESSNDRKQKGSTNVTDFDFQLDLAETMLTGWEGNPVLNWRHFEVVRDADDVPAYRGGIMRSRAYKAPKKSRAIGASDASDAALLESDAALGTDAHAAREDENLDANLRMWCERFCADPSPVKSFTLHRHLHGFDHQALSNVLTSHIRSLNYRGSVSCKFVLAQESVSVYSPHWINRLRANRYIWWVFVLLQLWIISWPVIWLMEKRYEVVDTRWYACLLPDPNSGLACYARNRNEAELGEFWAPAVKQAAWSRRRGDCNVLTRLDAERLHGVGTEQLLGLRGGDSEAEQERRARVNRGEGGFVDSVVGLVRGISEVGQDWRLSMGWGANS</sequence>
<dbReference type="EMBL" id="JAPQKO010000002">
    <property type="protein sequence ID" value="KAJ5180178.1"/>
    <property type="molecule type" value="Genomic_DNA"/>
</dbReference>
<proteinExistence type="predicted"/>
<gene>
    <name evidence="3" type="ORF">N7492_003388</name>
</gene>
<evidence type="ECO:0000256" key="2">
    <source>
        <dbReference type="SAM" id="Phobius"/>
    </source>
</evidence>
<feature type="compositionally biased region" description="Pro residues" evidence="1">
    <location>
        <begin position="16"/>
        <end position="33"/>
    </location>
</feature>
<name>A0A9W9IJE2_9EURO</name>
<comment type="caution">
    <text evidence="3">The sequence shown here is derived from an EMBL/GenBank/DDBJ whole genome shotgun (WGS) entry which is preliminary data.</text>
</comment>
<dbReference type="AlphaFoldDB" id="A0A9W9IJE2"/>
<feature type="transmembrane region" description="Helical" evidence="2">
    <location>
        <begin position="275"/>
        <end position="296"/>
    </location>
</feature>
<accession>A0A9W9IJE2</accession>
<feature type="region of interest" description="Disordered" evidence="1">
    <location>
        <begin position="1"/>
        <end position="36"/>
    </location>
</feature>
<dbReference type="PANTHER" id="PTHR37848:SF1">
    <property type="entry name" value="SUN DOMAIN-CONTAINING PROTEIN"/>
    <property type="match status" value="1"/>
</dbReference>
<evidence type="ECO:0000313" key="4">
    <source>
        <dbReference type="Proteomes" id="UP001146351"/>
    </source>
</evidence>
<organism evidence="3 4">
    <name type="scientific">Penicillium capsulatum</name>
    <dbReference type="NCBI Taxonomy" id="69766"/>
    <lineage>
        <taxon>Eukaryota</taxon>
        <taxon>Fungi</taxon>
        <taxon>Dikarya</taxon>
        <taxon>Ascomycota</taxon>
        <taxon>Pezizomycotina</taxon>
        <taxon>Eurotiomycetes</taxon>
        <taxon>Eurotiomycetidae</taxon>
        <taxon>Eurotiales</taxon>
        <taxon>Aspergillaceae</taxon>
        <taxon>Penicillium</taxon>
    </lineage>
</organism>
<keyword evidence="2" id="KW-1133">Transmembrane helix</keyword>
<evidence type="ECO:0000313" key="3">
    <source>
        <dbReference type="EMBL" id="KAJ5180178.1"/>
    </source>
</evidence>
<evidence type="ECO:0000256" key="1">
    <source>
        <dbReference type="SAM" id="MobiDB-lite"/>
    </source>
</evidence>